<gene>
    <name evidence="2" type="primary">yiiM</name>
    <name evidence="2" type="ORF">NCTC10717_00962</name>
</gene>
<dbReference type="PROSITE" id="PS51340">
    <property type="entry name" value="MOSC"/>
    <property type="match status" value="1"/>
</dbReference>
<evidence type="ECO:0000259" key="1">
    <source>
        <dbReference type="PROSITE" id="PS51340"/>
    </source>
</evidence>
<dbReference type="GO" id="GO:0003824">
    <property type="term" value="F:catalytic activity"/>
    <property type="evidence" value="ECO:0007669"/>
    <property type="project" value="InterPro"/>
</dbReference>
<organism evidence="2 3">
    <name type="scientific">Suttonella indologenes</name>
    <dbReference type="NCBI Taxonomy" id="13276"/>
    <lineage>
        <taxon>Bacteria</taxon>
        <taxon>Pseudomonadati</taxon>
        <taxon>Pseudomonadota</taxon>
        <taxon>Gammaproteobacteria</taxon>
        <taxon>Cardiobacteriales</taxon>
        <taxon>Cardiobacteriaceae</taxon>
        <taxon>Suttonella</taxon>
    </lineage>
</organism>
<sequence>MQVIAQIKEVRCGRAKDFARGSRSAIEKSPQRGAVAVGELGLAGDEVGDTTVHGGIDKALHCYAFEHYAYWQSILPKTAVPLQAGAFGENLSLIGLTEGQVCIGDIWRMGSAECVVSQGRQPCWKLNERFAVADMALRVQESLRCGWYLRVRQTGALQAGDQVYLLERPYPEWSIERILAIIHQGVCDAALLQSLLDLPLPPSWQRLFSRRLQTGAVEDWQPRLFGKTV</sequence>
<keyword evidence="3" id="KW-1185">Reference proteome</keyword>
<protein>
    <submittedName>
        <fullName evidence="2">6-N-hydroxylaminopurine resistance protein</fullName>
    </submittedName>
</protein>
<dbReference type="Pfam" id="PF03475">
    <property type="entry name" value="YiiM_3-alpha"/>
    <property type="match status" value="1"/>
</dbReference>
<dbReference type="GO" id="GO:0030151">
    <property type="term" value="F:molybdenum ion binding"/>
    <property type="evidence" value="ECO:0007669"/>
    <property type="project" value="InterPro"/>
</dbReference>
<accession>A0A380MUV9</accession>
<dbReference type="InterPro" id="IPR005163">
    <property type="entry name" value="Tri_helical_YiiM-like"/>
</dbReference>
<dbReference type="Pfam" id="PF03473">
    <property type="entry name" value="MOSC"/>
    <property type="match status" value="1"/>
</dbReference>
<evidence type="ECO:0000313" key="2">
    <source>
        <dbReference type="EMBL" id="SUO96355.1"/>
    </source>
</evidence>
<evidence type="ECO:0000313" key="3">
    <source>
        <dbReference type="Proteomes" id="UP000254575"/>
    </source>
</evidence>
<dbReference type="OrthoDB" id="9786134at2"/>
<dbReference type="RefSeq" id="WP_115218229.1">
    <property type="nucleotide sequence ID" value="NZ_UHIA01000004.1"/>
</dbReference>
<reference evidence="2 3" key="1">
    <citation type="submission" date="2018-06" db="EMBL/GenBank/DDBJ databases">
        <authorList>
            <consortium name="Pathogen Informatics"/>
            <person name="Doyle S."/>
        </authorList>
    </citation>
    <scope>NUCLEOTIDE SEQUENCE [LARGE SCALE GENOMIC DNA]</scope>
    <source>
        <strain evidence="2 3">NCTC10717</strain>
    </source>
</reference>
<dbReference type="InterPro" id="IPR011037">
    <property type="entry name" value="Pyrv_Knase-like_insert_dom_sf"/>
</dbReference>
<dbReference type="PANTHER" id="PTHR30212">
    <property type="entry name" value="PROTEIN YIIM"/>
    <property type="match status" value="1"/>
</dbReference>
<feature type="domain" description="MOSC" evidence="1">
    <location>
        <begin position="29"/>
        <end position="166"/>
    </location>
</feature>
<proteinExistence type="predicted"/>
<name>A0A380MUV9_9GAMM</name>
<dbReference type="Proteomes" id="UP000254575">
    <property type="component" value="Unassembled WGS sequence"/>
</dbReference>
<dbReference type="GO" id="GO:0030170">
    <property type="term" value="F:pyridoxal phosphate binding"/>
    <property type="evidence" value="ECO:0007669"/>
    <property type="project" value="InterPro"/>
</dbReference>
<dbReference type="AlphaFoldDB" id="A0A380MUV9"/>
<dbReference type="PANTHER" id="PTHR30212:SF2">
    <property type="entry name" value="PROTEIN YIIM"/>
    <property type="match status" value="1"/>
</dbReference>
<dbReference type="SUPFAM" id="SSF50800">
    <property type="entry name" value="PK beta-barrel domain-like"/>
    <property type="match status" value="1"/>
</dbReference>
<dbReference type="InterPro" id="IPR005302">
    <property type="entry name" value="MoCF_Sase_C"/>
</dbReference>
<dbReference type="InterPro" id="IPR052353">
    <property type="entry name" value="Benzoxazolinone_Detox_Enz"/>
</dbReference>
<dbReference type="EMBL" id="UHIA01000004">
    <property type="protein sequence ID" value="SUO96355.1"/>
    <property type="molecule type" value="Genomic_DNA"/>
</dbReference>
<dbReference type="Gene3D" id="2.40.33.20">
    <property type="entry name" value="PK beta-barrel domain-like"/>
    <property type="match status" value="1"/>
</dbReference>